<feature type="region of interest" description="Disordered" evidence="1">
    <location>
        <begin position="771"/>
        <end position="825"/>
    </location>
</feature>
<feature type="compositionally biased region" description="Pro residues" evidence="1">
    <location>
        <begin position="669"/>
        <end position="678"/>
    </location>
</feature>
<feature type="compositionally biased region" description="Basic and acidic residues" evidence="1">
    <location>
        <begin position="1010"/>
        <end position="1021"/>
    </location>
</feature>
<dbReference type="Proteomes" id="UP000041254">
    <property type="component" value="Unassembled WGS sequence"/>
</dbReference>
<reference evidence="3 4" key="1">
    <citation type="submission" date="2014-11" db="EMBL/GenBank/DDBJ databases">
        <authorList>
            <person name="Zhu J."/>
            <person name="Qi W."/>
            <person name="Song R."/>
        </authorList>
    </citation>
    <scope>NUCLEOTIDE SEQUENCE [LARGE SCALE GENOMIC DNA]</scope>
</reference>
<dbReference type="PANTHER" id="PTHR13179:SF8">
    <property type="entry name" value="GATOR COMPLEX PROTEIN DEPDC5"/>
    <property type="match status" value="1"/>
</dbReference>
<feature type="region of interest" description="Disordered" evidence="1">
    <location>
        <begin position="420"/>
        <end position="460"/>
    </location>
</feature>
<dbReference type="GO" id="GO:1904262">
    <property type="term" value="P:negative regulation of TORC1 signaling"/>
    <property type="evidence" value="ECO:0007669"/>
    <property type="project" value="TreeGrafter"/>
</dbReference>
<organism evidence="3 4">
    <name type="scientific">Vitrella brassicaformis (strain CCMP3155)</name>
    <dbReference type="NCBI Taxonomy" id="1169540"/>
    <lineage>
        <taxon>Eukaryota</taxon>
        <taxon>Sar</taxon>
        <taxon>Alveolata</taxon>
        <taxon>Colpodellida</taxon>
        <taxon>Vitrellaceae</taxon>
        <taxon>Vitrella</taxon>
    </lineage>
</organism>
<feature type="compositionally biased region" description="Polar residues" evidence="1">
    <location>
        <begin position="1162"/>
        <end position="1172"/>
    </location>
</feature>
<feature type="region of interest" description="Disordered" evidence="1">
    <location>
        <begin position="1135"/>
        <end position="1188"/>
    </location>
</feature>
<evidence type="ECO:0000313" key="4">
    <source>
        <dbReference type="Proteomes" id="UP000041254"/>
    </source>
</evidence>
<evidence type="ECO:0000313" key="3">
    <source>
        <dbReference type="EMBL" id="CEM14614.1"/>
    </source>
</evidence>
<feature type="compositionally biased region" description="Low complexity" evidence="1">
    <location>
        <begin position="776"/>
        <end position="791"/>
    </location>
</feature>
<accession>A0A0G4FM51</accession>
<feature type="compositionally biased region" description="Low complexity" evidence="1">
    <location>
        <begin position="571"/>
        <end position="586"/>
    </location>
</feature>
<dbReference type="VEuPathDB" id="CryptoDB:Vbra_21416"/>
<dbReference type="GO" id="GO:0010508">
    <property type="term" value="P:positive regulation of autophagy"/>
    <property type="evidence" value="ECO:0007669"/>
    <property type="project" value="TreeGrafter"/>
</dbReference>
<proteinExistence type="predicted"/>
<sequence>MLASGVGRRSRHPKRRTVVDSFIKGQEEPQAQLPSAQDGLAGTQSVTAVALTHEAKRFGGSLCVFSSDQYAKRFPVGTLVRITPLAASAFNGLPHAAGESPGKDKHGQCAWRDREKDRSIVVKVSGDSFGQLMGGVGLSVLDQVAKLMGLKRDLPRHDVMMQVIQPEDARIDYVEIELTEQFISRRDIWHFQRELLKGQRVLYCGLPPPVRRHTHFRFSIRSLFVEDKNGTRAIRHQTTVAPASSTAPFEHTPYPYTMAGHDSTGVEVATSEQATRAVLKKLNSGLVSEQTKLTFRSKCTNIFFLIQLSQELWWFSRDGFPYYMRVLQFFKDLFDRYRRGQQTHYITLVLFGRLLLEGGEIEDRYEVIWEGPLAALLASSDAILRRLRRDFFTFPESIGWRAPCFKPDESARCWSMRMEEKSSPQPTAAVNGTPDAGARVDGGRESNGYHHHHKGERLSYVPSGAAKGNTLEAINLVLDHFELHHLDRKLWYTGQSVVLVTAGSGVLYTPDHRLMELTKQRLNDSVLAPDIVSVRDEPLHAVPLLLVDPPVTHQQHHQHQQQPPSSPSPPSISMSMASINASSGAADEPSEGEGVRRPLSFFAGQIHFVNWMVMHFYKEAQDCDCPGLAPFRPLSTFLPLELPFRLPQAAFTAYVPPLDLSQPHEPTATPTPTPPCEPQPSAAAVRTVERNVPSRTHSVRGDTSPPLTATLAQSAGHPHSSSTGQLPATLVSSAGSSRGSRRRIDVKLSKADFARLFAGAFNPFVKQEEGGVSGKAHSVGGVSHTGGHSAVPSGAGTPKSSVTAASRDGEGDHEGGKEAFGHRGDEKIRDIQTRRWSHVYAPSREGSMLWESLLQPAVLPCTMEFYCATRNAQYHGKFWTVTPVLFLLEGSSLARKDRGFRMEDDPLELTVNELVGIRLAMDMQVNTRPANLIVAEPYHERCGRRGLERVQMSFNEDVHELSVVDNTNIFVQCFNEKASNSKGKPPSAKEGKQPPSSEAPTSPSPSPHPHHTDSHRDDADHSLSPSATPLSPRDGDEAFLSRSLPEADSLMTRDGSAVPDFRLKHYEKKRTIRRASMGGDEAPTNDVGVERGGGGEGRLSGDSDEEERRQRERERLVFPYSYLIRHRGPFGWTNPDDPATCISDDTPAPPPPMPSVSASISRSGSQALSDNTGGEHDHDTHAEHPLLPFPSIQPALQFPQGRGWRSCSIRFSQQGAYPWNNLDPIVCLAKLQPPTNSIMEHVKGWELRIRTQAFVLVPNRLRSHYVDTDSTPLSDPDKERVSTLLRREDELTAVGCDPFIHSDSDDVDQDLVDRARQFFASLQELCFKNAPAFYDPSTMGLHLDFSPPPSGGLQGVHLRSRRVFTCWCEETVWHANELGEAIHPLPSEWFMFHYDGHFAPPLLFRFTIEWLVCSSIFIAKFMKRLRSLATQLDFAIVQLPMAQIFPANERKRPPFNPMFTAQYRLLNGHHGDETAALAIARRLLYAFLDAPLNMLVVAGRPDSVVHPREDDKPGERVEYLPPGMEDGWVLMERHGLYFVHITRDSVLWHSTYLQWSWVEKGTSRLRVGEAGEAPCHEMSNEAWRTTVSRRHFSFFTHALRKLNIGLAERSVDRRDDAQSEPAEPFFRLSGE</sequence>
<dbReference type="InterPro" id="IPR027244">
    <property type="entry name" value="IML1"/>
</dbReference>
<feature type="region of interest" description="Disordered" evidence="1">
    <location>
        <begin position="551"/>
        <end position="594"/>
    </location>
</feature>
<dbReference type="GO" id="GO:1990130">
    <property type="term" value="C:GATOR1 complex"/>
    <property type="evidence" value="ECO:0007669"/>
    <property type="project" value="TreeGrafter"/>
</dbReference>
<name>A0A0G4FM51_VITBC</name>
<feature type="region of interest" description="Disordered" evidence="1">
    <location>
        <begin position="1610"/>
        <end position="1631"/>
    </location>
</feature>
<feature type="region of interest" description="Disordered" evidence="1">
    <location>
        <begin position="978"/>
        <end position="1038"/>
    </location>
</feature>
<feature type="region of interest" description="Disordered" evidence="1">
    <location>
        <begin position="660"/>
        <end position="742"/>
    </location>
</feature>
<feature type="region of interest" description="Disordered" evidence="1">
    <location>
        <begin position="1072"/>
        <end position="1112"/>
    </location>
</feature>
<dbReference type="OrthoDB" id="39497at2759"/>
<dbReference type="STRING" id="1169540.A0A0G4FM51"/>
<dbReference type="GO" id="GO:0005096">
    <property type="term" value="F:GTPase activator activity"/>
    <property type="evidence" value="ECO:0007669"/>
    <property type="project" value="InterPro"/>
</dbReference>
<feature type="domain" description="Vacuolar membrane-associated protein Iml1 N-terminal" evidence="2">
    <location>
        <begin position="280"/>
        <end position="545"/>
    </location>
</feature>
<feature type="compositionally biased region" description="Polar residues" evidence="1">
    <location>
        <begin position="705"/>
        <end position="726"/>
    </location>
</feature>
<protein>
    <recommendedName>
        <fullName evidence="2">Vacuolar membrane-associated protein Iml1 N-terminal domain-containing protein</fullName>
    </recommendedName>
</protein>
<dbReference type="InterPro" id="IPR048255">
    <property type="entry name" value="IML1_N"/>
</dbReference>
<feature type="compositionally biased region" description="Basic and acidic residues" evidence="1">
    <location>
        <begin position="807"/>
        <end position="825"/>
    </location>
</feature>
<keyword evidence="4" id="KW-1185">Reference proteome</keyword>
<dbReference type="InParanoid" id="A0A0G4FM51"/>
<evidence type="ECO:0000259" key="2">
    <source>
        <dbReference type="Pfam" id="PF12257"/>
    </source>
</evidence>
<dbReference type="EMBL" id="CDMY01000456">
    <property type="protein sequence ID" value="CEM14614.1"/>
    <property type="molecule type" value="Genomic_DNA"/>
</dbReference>
<feature type="compositionally biased region" description="Basic and acidic residues" evidence="1">
    <location>
        <begin position="1173"/>
        <end position="1184"/>
    </location>
</feature>
<gene>
    <name evidence="3" type="ORF">Vbra_21416</name>
</gene>
<dbReference type="PANTHER" id="PTHR13179">
    <property type="entry name" value="DEP DOMAIN CONTAINING PROTEIN 5"/>
    <property type="match status" value="1"/>
</dbReference>
<evidence type="ECO:0000256" key="1">
    <source>
        <dbReference type="SAM" id="MobiDB-lite"/>
    </source>
</evidence>
<dbReference type="Pfam" id="PF12257">
    <property type="entry name" value="IML1"/>
    <property type="match status" value="1"/>
</dbReference>